<evidence type="ECO:0000313" key="3">
    <source>
        <dbReference type="Proteomes" id="UP000521872"/>
    </source>
</evidence>
<proteinExistence type="predicted"/>
<dbReference type="EMBL" id="JAACJL010000002">
    <property type="protein sequence ID" value="KAF4622252.1"/>
    <property type="molecule type" value="Genomic_DNA"/>
</dbReference>
<organism evidence="2 3">
    <name type="scientific">Agrocybe pediades</name>
    <dbReference type="NCBI Taxonomy" id="84607"/>
    <lineage>
        <taxon>Eukaryota</taxon>
        <taxon>Fungi</taxon>
        <taxon>Dikarya</taxon>
        <taxon>Basidiomycota</taxon>
        <taxon>Agaricomycotina</taxon>
        <taxon>Agaricomycetes</taxon>
        <taxon>Agaricomycetidae</taxon>
        <taxon>Agaricales</taxon>
        <taxon>Agaricineae</taxon>
        <taxon>Strophariaceae</taxon>
        <taxon>Agrocybe</taxon>
    </lineage>
</organism>
<feature type="compositionally biased region" description="Basic and acidic residues" evidence="1">
    <location>
        <begin position="373"/>
        <end position="382"/>
    </location>
</feature>
<feature type="region of interest" description="Disordered" evidence="1">
    <location>
        <begin position="373"/>
        <end position="397"/>
    </location>
</feature>
<dbReference type="AlphaFoldDB" id="A0A8H4R5S5"/>
<name>A0A8H4R5S5_9AGAR</name>
<dbReference type="Proteomes" id="UP000521872">
    <property type="component" value="Unassembled WGS sequence"/>
</dbReference>
<reference evidence="2 3" key="1">
    <citation type="submission" date="2019-12" db="EMBL/GenBank/DDBJ databases">
        <authorList>
            <person name="Floudas D."/>
            <person name="Bentzer J."/>
            <person name="Ahren D."/>
            <person name="Johansson T."/>
            <person name="Persson P."/>
            <person name="Tunlid A."/>
        </authorList>
    </citation>
    <scope>NUCLEOTIDE SEQUENCE [LARGE SCALE GENOMIC DNA]</scope>
    <source>
        <strain evidence="2 3">CBS 102.39</strain>
    </source>
</reference>
<evidence type="ECO:0000313" key="2">
    <source>
        <dbReference type="EMBL" id="KAF4622252.1"/>
    </source>
</evidence>
<feature type="region of interest" description="Disordered" evidence="1">
    <location>
        <begin position="414"/>
        <end position="450"/>
    </location>
</feature>
<protein>
    <submittedName>
        <fullName evidence="2">Uncharacterized protein</fullName>
    </submittedName>
</protein>
<keyword evidence="3" id="KW-1185">Reference proteome</keyword>
<sequence length="562" mass="63406">MRYITRLNLSGIGSEPARLYSIPMGGGYNDAPGYVHKPQNTAEPASVLCQLARAEVSYLESYTTQLRTNPTFVQALVRSAAEIRPELIPDKNGETVANLQQMLANAEYLSKEVRYIFHNSLLELGQWSLVTRYLDDIVKLEESGGYKKTEIDRENLLNNARFIVEQAMEIIAGRINRSSRKLEALERLFVRICDHKEKWTGATAEPVHNNEADDLLLSKSFNGALYCLALLVGEKVKPHHVESFIESFNRATPKELDTLGIYLLENITKLRAVFDFYKRLGFRDPRAYFSVHKGTENLADNGALSEKLLREAAIERHVKNIAALGTEAVLRKIWAEIDSLTLKREHTTLEKLIGYEKLPARWFIAPHIPRPPRLEPSRKTSADVRTPYTPLSLKTPPGEHEPVKLAPVLYGGISRTSDTADEPSLRKEKVKTSGVAAPPPTLSVPASNDQIEEDVPSKPILCVKKFQYDLLEKLYKPNVKGLVRQRDFIELFTSSNIGFSLEQGNGSRCTLYPPPGKFISRQPFHMHIIHGRKDELDARCEHDYATRLTTDYGLTLDNFVVA</sequence>
<comment type="caution">
    <text evidence="2">The sequence shown here is derived from an EMBL/GenBank/DDBJ whole genome shotgun (WGS) entry which is preliminary data.</text>
</comment>
<evidence type="ECO:0000256" key="1">
    <source>
        <dbReference type="SAM" id="MobiDB-lite"/>
    </source>
</evidence>
<accession>A0A8H4R5S5</accession>
<gene>
    <name evidence="2" type="ORF">D9613_009014</name>
</gene>